<reference evidence="1" key="1">
    <citation type="submission" date="2022-09" db="EMBL/GenBank/DDBJ databases">
        <title>Intensive care unit water sources are persistently colonized with multi-drug resistant bacteria and are the site of extensive horizontal gene transfer of antibiotic resistance genes.</title>
        <authorList>
            <person name="Diorio-Toth L."/>
        </authorList>
    </citation>
    <scope>NUCLEOTIDE SEQUENCE</scope>
    <source>
        <strain evidence="1">GD03832</strain>
    </source>
</reference>
<proteinExistence type="predicted"/>
<evidence type="ECO:0000313" key="2">
    <source>
        <dbReference type="Proteomes" id="UP001161065"/>
    </source>
</evidence>
<accession>A0AA42Q1V8</accession>
<dbReference type="EMBL" id="JAOCEK010000014">
    <property type="protein sequence ID" value="MDH1335705.1"/>
    <property type="molecule type" value="Genomic_DNA"/>
</dbReference>
<organism evidence="1 2">
    <name type="scientific">Comamonas thiooxydans</name>
    <dbReference type="NCBI Taxonomy" id="363952"/>
    <lineage>
        <taxon>Bacteria</taxon>
        <taxon>Pseudomonadati</taxon>
        <taxon>Pseudomonadota</taxon>
        <taxon>Betaproteobacteria</taxon>
        <taxon>Burkholderiales</taxon>
        <taxon>Comamonadaceae</taxon>
        <taxon>Comamonas</taxon>
    </lineage>
</organism>
<comment type="caution">
    <text evidence="1">The sequence shown here is derived from an EMBL/GenBank/DDBJ whole genome shotgun (WGS) entry which is preliminary data.</text>
</comment>
<dbReference type="RefSeq" id="WP_046461585.1">
    <property type="nucleotide sequence ID" value="NZ_JAOCAU010000026.1"/>
</dbReference>
<sequence>MKLRSVGLRTGEQILQGIREARIWRADQQAACLCGAGRQGLQTTRSALLQAEIKTALDPWTGKLRSAALPACLQLV</sequence>
<evidence type="ECO:0000313" key="1">
    <source>
        <dbReference type="EMBL" id="MDH1335705.1"/>
    </source>
</evidence>
<gene>
    <name evidence="1" type="ORF">N5D63_16295</name>
</gene>
<dbReference type="AlphaFoldDB" id="A0AA42Q1V8"/>
<dbReference type="Proteomes" id="UP001161065">
    <property type="component" value="Unassembled WGS sequence"/>
</dbReference>
<protein>
    <submittedName>
        <fullName evidence="1">Uncharacterized protein</fullName>
    </submittedName>
</protein>
<name>A0AA42Q1V8_9BURK</name>